<feature type="domain" description="Enolase C-terminal" evidence="1">
    <location>
        <begin position="1"/>
        <end position="76"/>
    </location>
</feature>
<dbReference type="Pfam" id="PF13378">
    <property type="entry name" value="MR_MLE_C"/>
    <property type="match status" value="1"/>
</dbReference>
<evidence type="ECO:0000313" key="2">
    <source>
        <dbReference type="EMBL" id="GAM58668.1"/>
    </source>
</evidence>
<dbReference type="Gene3D" id="3.30.390.10">
    <property type="entry name" value="Enolase-like, N-terminal domain"/>
    <property type="match status" value="1"/>
</dbReference>
<gene>
    <name evidence="2" type="ORF">JCM19231_1571</name>
</gene>
<dbReference type="Gene3D" id="3.20.20.120">
    <property type="entry name" value="Enolase-like C-terminal domain"/>
    <property type="match status" value="1"/>
</dbReference>
<evidence type="ECO:0000259" key="1">
    <source>
        <dbReference type="Pfam" id="PF13378"/>
    </source>
</evidence>
<dbReference type="InterPro" id="IPR036849">
    <property type="entry name" value="Enolase-like_C_sf"/>
</dbReference>
<protein>
    <submittedName>
        <fullName evidence="2">Starvation sensing protein rspA</fullName>
    </submittedName>
</protein>
<accession>A0A0B8P5Y1</accession>
<organism evidence="2 3">
    <name type="scientific">Vibrio ishigakensis</name>
    <dbReference type="NCBI Taxonomy" id="1481914"/>
    <lineage>
        <taxon>Bacteria</taxon>
        <taxon>Pseudomonadati</taxon>
        <taxon>Pseudomonadota</taxon>
        <taxon>Gammaproteobacteria</taxon>
        <taxon>Vibrionales</taxon>
        <taxon>Vibrionaceae</taxon>
        <taxon>Vibrio</taxon>
    </lineage>
</organism>
<dbReference type="InterPro" id="IPR029065">
    <property type="entry name" value="Enolase_C-like"/>
</dbReference>
<proteinExistence type="predicted"/>
<evidence type="ECO:0000313" key="3">
    <source>
        <dbReference type="Proteomes" id="UP000031671"/>
    </source>
</evidence>
<dbReference type="EMBL" id="BBRZ01000097">
    <property type="protein sequence ID" value="GAM58668.1"/>
    <property type="molecule type" value="Genomic_DNA"/>
</dbReference>
<dbReference type="SUPFAM" id="SSF51604">
    <property type="entry name" value="Enolase C-terminal domain-like"/>
    <property type="match status" value="1"/>
</dbReference>
<dbReference type="Proteomes" id="UP000031671">
    <property type="component" value="Unassembled WGS sequence"/>
</dbReference>
<reference evidence="2 3" key="2">
    <citation type="submission" date="2015-01" db="EMBL/GenBank/DDBJ databases">
        <authorList>
            <consortium name="NBRP consortium"/>
            <person name="Sawabe T."/>
            <person name="Meirelles P."/>
            <person name="Feng G."/>
            <person name="Sayaka M."/>
            <person name="Hattori M."/>
            <person name="Ohkuma M."/>
        </authorList>
    </citation>
    <scope>NUCLEOTIDE SEQUENCE [LARGE SCALE GENOMIC DNA]</scope>
    <source>
        <strain evidence="3">JCM 19231</strain>
    </source>
</reference>
<sequence length="104" mass="11730">MCQSFGVRIAWHCPPDMTPIGAAVNTHMNVHLHNAAIQEHVEYKENTQRVFPNAPEPRNGYLYAQEKPGIGVEMDVAAAKDFPVVYRPHEWTQSRLPDGTIHTP</sequence>
<reference evidence="2 3" key="1">
    <citation type="submission" date="2015-01" db="EMBL/GenBank/DDBJ databases">
        <title>Vibrio sp. C1 JCM 19231 whole genome shotgun sequence.</title>
        <authorList>
            <person name="Sawabe T."/>
            <person name="Meirelles P."/>
            <person name="Feng G."/>
            <person name="Sayaka M."/>
            <person name="Hattori M."/>
            <person name="Ohkuma M."/>
        </authorList>
    </citation>
    <scope>NUCLEOTIDE SEQUENCE [LARGE SCALE GENOMIC DNA]</scope>
    <source>
        <strain evidence="3">JCM 19231</strain>
    </source>
</reference>
<name>A0A0B8P5Y1_9VIBR</name>
<dbReference type="InterPro" id="IPR029017">
    <property type="entry name" value="Enolase-like_N"/>
</dbReference>
<comment type="caution">
    <text evidence="2">The sequence shown here is derived from an EMBL/GenBank/DDBJ whole genome shotgun (WGS) entry which is preliminary data.</text>
</comment>
<dbReference type="AlphaFoldDB" id="A0A0B8P5Y1"/>
<keyword evidence="3" id="KW-1185">Reference proteome</keyword>